<evidence type="ECO:0000313" key="6">
    <source>
        <dbReference type="EMBL" id="ETV81339.1"/>
    </source>
</evidence>
<gene>
    <name evidence="6" type="ORF">H257_05885</name>
</gene>
<dbReference type="AlphaFoldDB" id="W4GQP7"/>
<proteinExistence type="predicted"/>
<keyword evidence="3 5" id="KW-1133">Transmembrane helix</keyword>
<dbReference type="OrthoDB" id="165382at2759"/>
<feature type="transmembrane region" description="Helical" evidence="5">
    <location>
        <begin position="57"/>
        <end position="77"/>
    </location>
</feature>
<dbReference type="PANTHER" id="PTHR12570:SF9">
    <property type="entry name" value="MAGNESIUM TRANSPORTER NIPA8-RELATED"/>
    <property type="match status" value="1"/>
</dbReference>
<keyword evidence="4 5" id="KW-0472">Membrane</keyword>
<accession>W4GQP7</accession>
<keyword evidence="2 5" id="KW-0812">Transmembrane</keyword>
<dbReference type="GO" id="GO:0015095">
    <property type="term" value="F:magnesium ion transmembrane transporter activity"/>
    <property type="evidence" value="ECO:0007669"/>
    <property type="project" value="InterPro"/>
</dbReference>
<evidence type="ECO:0000256" key="5">
    <source>
        <dbReference type="SAM" id="Phobius"/>
    </source>
</evidence>
<evidence type="ECO:0000256" key="2">
    <source>
        <dbReference type="ARBA" id="ARBA00022692"/>
    </source>
</evidence>
<dbReference type="VEuPathDB" id="FungiDB:H257_05885"/>
<dbReference type="InterPro" id="IPR008521">
    <property type="entry name" value="Mg_trans_NIPA"/>
</dbReference>
<protein>
    <recommendedName>
        <fullName evidence="7">EamA domain-containing protein</fullName>
    </recommendedName>
</protein>
<feature type="transmembrane region" description="Helical" evidence="5">
    <location>
        <begin position="111"/>
        <end position="129"/>
    </location>
</feature>
<dbReference type="GeneID" id="20807881"/>
<feature type="transmembrane region" description="Helical" evidence="5">
    <location>
        <begin position="149"/>
        <end position="169"/>
    </location>
</feature>
<evidence type="ECO:0008006" key="7">
    <source>
        <dbReference type="Google" id="ProtNLM"/>
    </source>
</evidence>
<dbReference type="Pfam" id="PF05653">
    <property type="entry name" value="Mg_trans_NIPA"/>
    <property type="match status" value="1"/>
</dbReference>
<dbReference type="EMBL" id="KI913124">
    <property type="protein sequence ID" value="ETV81339.1"/>
    <property type="molecule type" value="Genomic_DNA"/>
</dbReference>
<organism evidence="6">
    <name type="scientific">Aphanomyces astaci</name>
    <name type="common">Crayfish plague agent</name>
    <dbReference type="NCBI Taxonomy" id="112090"/>
    <lineage>
        <taxon>Eukaryota</taxon>
        <taxon>Sar</taxon>
        <taxon>Stramenopiles</taxon>
        <taxon>Oomycota</taxon>
        <taxon>Saprolegniomycetes</taxon>
        <taxon>Saprolegniales</taxon>
        <taxon>Verrucalvaceae</taxon>
        <taxon>Aphanomyces</taxon>
    </lineage>
</organism>
<feature type="transmembrane region" description="Helical" evidence="5">
    <location>
        <begin position="83"/>
        <end position="102"/>
    </location>
</feature>
<dbReference type="Gene3D" id="1.10.3730.20">
    <property type="match status" value="1"/>
</dbReference>
<dbReference type="InterPro" id="IPR037185">
    <property type="entry name" value="EmrE-like"/>
</dbReference>
<name>W4GQP7_APHAT</name>
<dbReference type="GO" id="GO:0016020">
    <property type="term" value="C:membrane"/>
    <property type="evidence" value="ECO:0007669"/>
    <property type="project" value="UniProtKB-SubCell"/>
</dbReference>
<dbReference type="SUPFAM" id="SSF103481">
    <property type="entry name" value="Multidrug resistance efflux transporter EmrE"/>
    <property type="match status" value="1"/>
</dbReference>
<feature type="transmembrane region" description="Helical" evidence="5">
    <location>
        <begin position="12"/>
        <end position="32"/>
    </location>
</feature>
<evidence type="ECO:0000256" key="4">
    <source>
        <dbReference type="ARBA" id="ARBA00023136"/>
    </source>
</evidence>
<evidence type="ECO:0000256" key="1">
    <source>
        <dbReference type="ARBA" id="ARBA00004141"/>
    </source>
</evidence>
<evidence type="ECO:0000256" key="3">
    <source>
        <dbReference type="ARBA" id="ARBA00022989"/>
    </source>
</evidence>
<dbReference type="RefSeq" id="XP_009829197.1">
    <property type="nucleotide sequence ID" value="XM_009830895.1"/>
</dbReference>
<comment type="subcellular location">
    <subcellularLocation>
        <location evidence="1">Membrane</location>
        <topology evidence="1">Multi-pass membrane protein</topology>
    </subcellularLocation>
</comment>
<reference evidence="6" key="1">
    <citation type="submission" date="2013-12" db="EMBL/GenBank/DDBJ databases">
        <title>The Genome Sequence of Aphanomyces astaci APO3.</title>
        <authorList>
            <consortium name="The Broad Institute Genomics Platform"/>
            <person name="Russ C."/>
            <person name="Tyler B."/>
            <person name="van West P."/>
            <person name="Dieguez-Uribeondo J."/>
            <person name="Young S.K."/>
            <person name="Zeng Q."/>
            <person name="Gargeya S."/>
            <person name="Fitzgerald M."/>
            <person name="Abouelleil A."/>
            <person name="Alvarado L."/>
            <person name="Chapman S.B."/>
            <person name="Gainer-Dewar J."/>
            <person name="Goldberg J."/>
            <person name="Griggs A."/>
            <person name="Gujja S."/>
            <person name="Hansen M."/>
            <person name="Howarth C."/>
            <person name="Imamovic A."/>
            <person name="Ireland A."/>
            <person name="Larimer J."/>
            <person name="McCowan C."/>
            <person name="Murphy C."/>
            <person name="Pearson M."/>
            <person name="Poon T.W."/>
            <person name="Priest M."/>
            <person name="Roberts A."/>
            <person name="Saif S."/>
            <person name="Shea T."/>
            <person name="Sykes S."/>
            <person name="Wortman J."/>
            <person name="Nusbaum C."/>
            <person name="Birren B."/>
        </authorList>
    </citation>
    <scope>NUCLEOTIDE SEQUENCE [LARGE SCALE GENOMIC DNA]</scope>
    <source>
        <strain evidence="6">APO3</strain>
    </source>
</reference>
<dbReference type="PANTHER" id="PTHR12570">
    <property type="match status" value="1"/>
</dbReference>
<sequence length="258" mass="28602">MGTVLSGQEYDLVTGIAMCLVGTTISNFGLNIQKYSFMLQERQPEHDRKPYNTQWRWWLGLFGVAVGSIADFAALTYAAQSVIAPVGAFTLVANIFFAHYWLRERLGRNDLIGTMLICIGAIMVTVFGSHSSTSHTLDELLALYYRWDMLVYACAVCAVLIGLFTALVRSEDALRVHGNLSDEYKTFRKIHPLAYSGLAGVWGAQSVMFAKSTGELIKQTAHGLNQFDKVPSYIILACLAGTITMQVTHAKRICFPWA</sequence>